<keyword evidence="1" id="KW-0805">Transcription regulation</keyword>
<dbReference type="PANTHER" id="PTHR30055:SF234">
    <property type="entry name" value="HTH-TYPE TRANSCRIPTIONAL REGULATOR BETI"/>
    <property type="match status" value="1"/>
</dbReference>
<sequence>MQTQKDEIRRQILRVARDEFLKQGVKHTSMKTIATRVGVAVGNIYNYYAGKDELLKAVLAPLFNAIEGYRAQNLDVTYTSLDIYRYEVYYEMMRRQVVSLIIPYRKEFRLLLFETAGTSLENYFDRLSEMNCDDGRTYIEHVKARYPHITADVSTHFIRILCELWAGLIKHIVVNDGLNEAELDRIISNYVRFGIGGWKNLLGIDADE</sequence>
<dbReference type="Proteomes" id="UP000003167">
    <property type="component" value="Unassembled WGS sequence"/>
</dbReference>
<comment type="caution">
    <text evidence="6">The sequence shown here is derived from an EMBL/GenBank/DDBJ whole genome shotgun (WGS) entry which is preliminary data.</text>
</comment>
<evidence type="ECO:0000259" key="5">
    <source>
        <dbReference type="PROSITE" id="PS50977"/>
    </source>
</evidence>
<evidence type="ECO:0000256" key="4">
    <source>
        <dbReference type="PROSITE-ProRule" id="PRU00335"/>
    </source>
</evidence>
<keyword evidence="3" id="KW-0804">Transcription</keyword>
<proteinExistence type="predicted"/>
<dbReference type="Pfam" id="PF00440">
    <property type="entry name" value="TetR_N"/>
    <property type="match status" value="1"/>
</dbReference>
<dbReference type="PROSITE" id="PS50977">
    <property type="entry name" value="HTH_TETR_2"/>
    <property type="match status" value="1"/>
</dbReference>
<dbReference type="InterPro" id="IPR050109">
    <property type="entry name" value="HTH-type_TetR-like_transc_reg"/>
</dbReference>
<keyword evidence="7" id="KW-1185">Reference proteome</keyword>
<feature type="DNA-binding region" description="H-T-H motif" evidence="4">
    <location>
        <begin position="29"/>
        <end position="48"/>
    </location>
</feature>
<dbReference type="Gene3D" id="1.10.357.10">
    <property type="entry name" value="Tetracycline Repressor, domain 2"/>
    <property type="match status" value="1"/>
</dbReference>
<evidence type="ECO:0000256" key="2">
    <source>
        <dbReference type="ARBA" id="ARBA00023125"/>
    </source>
</evidence>
<reference evidence="6 7" key="1">
    <citation type="submission" date="2011-12" db="EMBL/GenBank/DDBJ databases">
        <title>The Genome Sequence of Prevotella maculosa OT 289.</title>
        <authorList>
            <consortium name="The Broad Institute Genome Sequencing Platform"/>
            <person name="Earl A."/>
            <person name="Ward D."/>
            <person name="Feldgarden M."/>
            <person name="Gevers D."/>
            <person name="Izard J."/>
            <person name="Blanton J.M."/>
            <person name="Mathney J."/>
            <person name="Tanner A.C."/>
            <person name="Dewhirst F.E."/>
            <person name="Young S.K."/>
            <person name="Zeng Q."/>
            <person name="Gargeya S."/>
            <person name="Fitzgerald M."/>
            <person name="Haas B."/>
            <person name="Abouelleil A."/>
            <person name="Alvarado L."/>
            <person name="Arachchi H.M."/>
            <person name="Berlin A."/>
            <person name="Chapman S.B."/>
            <person name="Gearin G."/>
            <person name="Goldberg J."/>
            <person name="Griggs A."/>
            <person name="Gujja S."/>
            <person name="Hansen M."/>
            <person name="Heiman D."/>
            <person name="Howarth C."/>
            <person name="Larimer J."/>
            <person name="Lui A."/>
            <person name="MacDonald P.J.P."/>
            <person name="McCowen C."/>
            <person name="Montmayeur A."/>
            <person name="Murphy C."/>
            <person name="Neiman D."/>
            <person name="Pearson M."/>
            <person name="Priest M."/>
            <person name="Roberts A."/>
            <person name="Saif S."/>
            <person name="Shea T."/>
            <person name="Sisk P."/>
            <person name="Stolte C."/>
            <person name="Sykes S."/>
            <person name="Wortman J."/>
            <person name="Nusbaum C."/>
            <person name="Birren B."/>
        </authorList>
    </citation>
    <scope>NUCLEOTIDE SEQUENCE [LARGE SCALE GENOMIC DNA]</scope>
    <source>
        <strain evidence="6 7">OT 289</strain>
    </source>
</reference>
<organism evidence="6 7">
    <name type="scientific">Segatella maculosa OT 289</name>
    <dbReference type="NCBI Taxonomy" id="999422"/>
    <lineage>
        <taxon>Bacteria</taxon>
        <taxon>Pseudomonadati</taxon>
        <taxon>Bacteroidota</taxon>
        <taxon>Bacteroidia</taxon>
        <taxon>Bacteroidales</taxon>
        <taxon>Prevotellaceae</taxon>
        <taxon>Segatella</taxon>
    </lineage>
</organism>
<evidence type="ECO:0000313" key="7">
    <source>
        <dbReference type="Proteomes" id="UP000003167"/>
    </source>
</evidence>
<dbReference type="STRING" id="999422.HMPREF9944_01989"/>
<dbReference type="HOGENOM" id="CLU_069356_6_2_10"/>
<evidence type="ECO:0000313" key="6">
    <source>
        <dbReference type="EMBL" id="EHO68027.1"/>
    </source>
</evidence>
<feature type="domain" description="HTH tetR-type" evidence="5">
    <location>
        <begin position="6"/>
        <end position="66"/>
    </location>
</feature>
<dbReference type="RefSeq" id="WP_008566026.1">
    <property type="nucleotide sequence ID" value="NZ_JH594507.1"/>
</dbReference>
<dbReference type="OrthoDB" id="6430772at2"/>
<dbReference type="InterPro" id="IPR001647">
    <property type="entry name" value="HTH_TetR"/>
</dbReference>
<dbReference type="PATRIC" id="fig|999422.3.peg.2094"/>
<gene>
    <name evidence="6" type="ORF">HMPREF9944_01989</name>
</gene>
<dbReference type="PANTHER" id="PTHR30055">
    <property type="entry name" value="HTH-TYPE TRANSCRIPTIONAL REGULATOR RUTR"/>
    <property type="match status" value="1"/>
</dbReference>
<dbReference type="GO" id="GO:0000976">
    <property type="term" value="F:transcription cis-regulatory region binding"/>
    <property type="evidence" value="ECO:0007669"/>
    <property type="project" value="TreeGrafter"/>
</dbReference>
<protein>
    <recommendedName>
        <fullName evidence="5">HTH tetR-type domain-containing protein</fullName>
    </recommendedName>
</protein>
<name>H1HP95_9BACT</name>
<keyword evidence="2 4" id="KW-0238">DNA-binding</keyword>
<evidence type="ECO:0000256" key="3">
    <source>
        <dbReference type="ARBA" id="ARBA00023163"/>
    </source>
</evidence>
<evidence type="ECO:0000256" key="1">
    <source>
        <dbReference type="ARBA" id="ARBA00023015"/>
    </source>
</evidence>
<dbReference type="GO" id="GO:0003700">
    <property type="term" value="F:DNA-binding transcription factor activity"/>
    <property type="evidence" value="ECO:0007669"/>
    <property type="project" value="TreeGrafter"/>
</dbReference>
<dbReference type="InterPro" id="IPR009057">
    <property type="entry name" value="Homeodomain-like_sf"/>
</dbReference>
<dbReference type="PRINTS" id="PR00455">
    <property type="entry name" value="HTHTETR"/>
</dbReference>
<accession>H1HP95</accession>
<dbReference type="AlphaFoldDB" id="H1HP95"/>
<dbReference type="SUPFAM" id="SSF46689">
    <property type="entry name" value="Homeodomain-like"/>
    <property type="match status" value="1"/>
</dbReference>
<dbReference type="EMBL" id="AGEK01000034">
    <property type="protein sequence ID" value="EHO68027.1"/>
    <property type="molecule type" value="Genomic_DNA"/>
</dbReference>